<dbReference type="AlphaFoldDB" id="A0A099LTJ6"/>
<reference evidence="2 4" key="1">
    <citation type="submission" date="2014-04" db="EMBL/GenBank/DDBJ databases">
        <title>Genome sequencing of Vibrio navarrensis strains.</title>
        <authorList>
            <person name="Gladney L.M."/>
            <person name="Katz L.S."/>
            <person name="Marino-Ramirez L."/>
            <person name="Jordan I.K."/>
        </authorList>
    </citation>
    <scope>NUCLEOTIDE SEQUENCE [LARGE SCALE GENOMIC DNA]</scope>
    <source>
        <strain evidence="2 4">ATCC 51183</strain>
    </source>
</reference>
<proteinExistence type="predicted"/>
<organism evidence="2 4">
    <name type="scientific">Vibrio navarrensis</name>
    <dbReference type="NCBI Taxonomy" id="29495"/>
    <lineage>
        <taxon>Bacteria</taxon>
        <taxon>Pseudomonadati</taxon>
        <taxon>Pseudomonadota</taxon>
        <taxon>Gammaproteobacteria</taxon>
        <taxon>Vibrionales</taxon>
        <taxon>Vibrionaceae</taxon>
        <taxon>Vibrio</taxon>
    </lineage>
</organism>
<evidence type="ECO:0000313" key="2">
    <source>
        <dbReference type="EMBL" id="KGK11588.1"/>
    </source>
</evidence>
<name>A0A099LTJ6_9VIBR</name>
<feature type="region of interest" description="Disordered" evidence="1">
    <location>
        <begin position="43"/>
        <end position="68"/>
    </location>
</feature>
<dbReference type="Proteomes" id="UP000029994">
    <property type="component" value="Unassembled WGS sequence"/>
</dbReference>
<sequence>MQRIILVTLTAIAALFTLMFSLLLAIPLTIAALITGKKLEKQLRRQSPQTQQDPHVIEGEWEEVPRRH</sequence>
<dbReference type="RefSeq" id="WP_039427114.1">
    <property type="nucleotide sequence ID" value="NZ_CP046792.1"/>
</dbReference>
<feature type="compositionally biased region" description="Basic and acidic residues" evidence="1">
    <location>
        <begin position="55"/>
        <end position="68"/>
    </location>
</feature>
<evidence type="ECO:0000313" key="5">
    <source>
        <dbReference type="Proteomes" id="UP000594435"/>
    </source>
</evidence>
<accession>A0A099LTJ6</accession>
<evidence type="ECO:0000256" key="1">
    <source>
        <dbReference type="SAM" id="MobiDB-lite"/>
    </source>
</evidence>
<evidence type="ECO:0000313" key="3">
    <source>
        <dbReference type="EMBL" id="QPL55621.1"/>
    </source>
</evidence>
<dbReference type="EMBL" id="CP065218">
    <property type="protein sequence ID" value="QPL55621.1"/>
    <property type="molecule type" value="Genomic_DNA"/>
</dbReference>
<dbReference type="eggNOG" id="ENOG5031Z6K">
    <property type="taxonomic scope" value="Bacteria"/>
</dbReference>
<gene>
    <name evidence="2" type="ORF">EA26_09835</name>
    <name evidence="3" type="ORF">I3X05_21955</name>
</gene>
<keyword evidence="4" id="KW-1185">Reference proteome</keyword>
<dbReference type="GeneID" id="43683482"/>
<reference evidence="3 5" key="2">
    <citation type="submission" date="2020-11" db="EMBL/GenBank/DDBJ databases">
        <title>Complete and Circularized Genome Assembly of a human isolate of Vibrio navarrensis biotype pommerensis with MiSeq and MinION Sequence Data.</title>
        <authorList>
            <person name="Schwartz K."/>
            <person name="Borowiak M."/>
            <person name="Deneke C."/>
            <person name="Balau V."/>
            <person name="Metelmann C."/>
            <person name="Strauch E."/>
        </authorList>
    </citation>
    <scope>NUCLEOTIDE SEQUENCE [LARGE SCALE GENOMIC DNA]</scope>
    <source>
        <strain evidence="3 5">20-VB00237</strain>
    </source>
</reference>
<dbReference type="Proteomes" id="UP000594435">
    <property type="component" value="Chromosome 2"/>
</dbReference>
<evidence type="ECO:0000313" key="4">
    <source>
        <dbReference type="Proteomes" id="UP000029994"/>
    </source>
</evidence>
<dbReference type="EMBL" id="JMCG01000001">
    <property type="protein sequence ID" value="KGK11588.1"/>
    <property type="molecule type" value="Genomic_DNA"/>
</dbReference>
<protein>
    <submittedName>
        <fullName evidence="2">Hydroxylamine reductase</fullName>
    </submittedName>
</protein>